<dbReference type="GO" id="GO:0046394">
    <property type="term" value="P:carboxylic acid biosynthetic process"/>
    <property type="evidence" value="ECO:0007669"/>
    <property type="project" value="UniProtKB-ARBA"/>
</dbReference>
<dbReference type="InterPro" id="IPR043132">
    <property type="entry name" value="BCAT-like_C"/>
</dbReference>
<dbReference type="RefSeq" id="WP_007998164.1">
    <property type="nucleotide sequence ID" value="NZ_AOJI01000012.1"/>
</dbReference>
<dbReference type="InterPro" id="IPR001544">
    <property type="entry name" value="Aminotrans_IV"/>
</dbReference>
<dbReference type="InterPro" id="IPR050571">
    <property type="entry name" value="Class-IV_PLP-Dep_Aminotrnsfr"/>
</dbReference>
<comment type="cofactor">
    <cofactor evidence="1">
        <name>pyridoxal 5'-phosphate</name>
        <dbReference type="ChEBI" id="CHEBI:597326"/>
    </cofactor>
</comment>
<name>M0PIL5_9EURY</name>
<dbReference type="EMBL" id="AOJI01000012">
    <property type="protein sequence ID" value="EMA69882.1"/>
    <property type="molecule type" value="Genomic_DNA"/>
</dbReference>
<dbReference type="PROSITE" id="PS00770">
    <property type="entry name" value="AA_TRANSFER_CLASS_4"/>
    <property type="match status" value="1"/>
</dbReference>
<dbReference type="CDD" id="cd00449">
    <property type="entry name" value="PLPDE_IV"/>
    <property type="match status" value="1"/>
</dbReference>
<dbReference type="FunFam" id="3.20.10.10:FF:000002">
    <property type="entry name" value="D-alanine aminotransferase"/>
    <property type="match status" value="1"/>
</dbReference>
<keyword evidence="6" id="KW-0032">Aminotransferase</keyword>
<dbReference type="InterPro" id="IPR043131">
    <property type="entry name" value="BCAT-like_N"/>
</dbReference>
<proteinExistence type="inferred from homology"/>
<organism evidence="6 7">
    <name type="scientific">Halorubrum aidingense JCM 13560</name>
    <dbReference type="NCBI Taxonomy" id="1230454"/>
    <lineage>
        <taxon>Archaea</taxon>
        <taxon>Methanobacteriati</taxon>
        <taxon>Methanobacteriota</taxon>
        <taxon>Stenosarchaea group</taxon>
        <taxon>Halobacteria</taxon>
        <taxon>Halobacteriales</taxon>
        <taxon>Haloferacaceae</taxon>
        <taxon>Halorubrum</taxon>
    </lineage>
</organism>
<accession>M0PIL5</accession>
<evidence type="ECO:0000256" key="2">
    <source>
        <dbReference type="ARBA" id="ARBA00009320"/>
    </source>
</evidence>
<reference evidence="6 7" key="1">
    <citation type="journal article" date="2014" name="PLoS Genet.">
        <title>Phylogenetically driven sequencing of extremely halophilic archaea reveals strategies for static and dynamic osmo-response.</title>
        <authorList>
            <person name="Becker E.A."/>
            <person name="Seitzer P.M."/>
            <person name="Tritt A."/>
            <person name="Larsen D."/>
            <person name="Krusor M."/>
            <person name="Yao A.I."/>
            <person name="Wu D."/>
            <person name="Madern D."/>
            <person name="Eisen J.A."/>
            <person name="Darling A.E."/>
            <person name="Facciotti M.T."/>
        </authorList>
    </citation>
    <scope>NUCLEOTIDE SEQUENCE [LARGE SCALE GENOMIC DNA]</scope>
    <source>
        <strain evidence="6 7">JCM 13560</strain>
    </source>
</reference>
<comment type="caution">
    <text evidence="6">The sequence shown here is derived from an EMBL/GenBank/DDBJ whole genome shotgun (WGS) entry which is preliminary data.</text>
</comment>
<dbReference type="AlphaFoldDB" id="M0PIL5"/>
<dbReference type="PATRIC" id="fig|1230454.4.peg.404"/>
<evidence type="ECO:0000313" key="6">
    <source>
        <dbReference type="EMBL" id="EMA69882.1"/>
    </source>
</evidence>
<dbReference type="PANTHER" id="PTHR42743">
    <property type="entry name" value="AMINO-ACID AMINOTRANSFERASE"/>
    <property type="match status" value="1"/>
</dbReference>
<protein>
    <submittedName>
        <fullName evidence="6">Aminotransferase class IV</fullName>
    </submittedName>
</protein>
<dbReference type="InterPro" id="IPR036038">
    <property type="entry name" value="Aminotransferase-like"/>
</dbReference>
<keyword evidence="3" id="KW-0663">Pyridoxal phosphate</keyword>
<dbReference type="OrthoDB" id="196861at2157"/>
<dbReference type="PANTHER" id="PTHR42743:SF11">
    <property type="entry name" value="AMINODEOXYCHORISMATE LYASE"/>
    <property type="match status" value="1"/>
</dbReference>
<evidence type="ECO:0000256" key="3">
    <source>
        <dbReference type="ARBA" id="ARBA00022898"/>
    </source>
</evidence>
<dbReference type="Proteomes" id="UP000011575">
    <property type="component" value="Unassembled WGS sequence"/>
</dbReference>
<feature type="region of interest" description="Disordered" evidence="5">
    <location>
        <begin position="279"/>
        <end position="307"/>
    </location>
</feature>
<feature type="compositionally biased region" description="Gly residues" evidence="5">
    <location>
        <begin position="279"/>
        <end position="298"/>
    </location>
</feature>
<dbReference type="Pfam" id="PF01063">
    <property type="entry name" value="Aminotran_4"/>
    <property type="match status" value="1"/>
</dbReference>
<dbReference type="InterPro" id="IPR018300">
    <property type="entry name" value="Aminotrans_IV_CS"/>
</dbReference>
<comment type="similarity">
    <text evidence="2 4">Belongs to the class-IV pyridoxal-phosphate-dependent aminotransferase family.</text>
</comment>
<sequence>MRDDADAADPSERVYHVDGDLVPADEAVVSVEDRGFAYGDAAFETMRAYGGDLFRWADHADRLANTCETLALDHGLSDEDLKRRIDETLAANELDDAYVKCSITRGIQPGTLDPHPEVDPTVVVIAKPLPRGGVDSEPVYDGPATIQTTKTRKPSSRALPADAKTHNYLNGILARLELRVTGADEALMLDPDGNVAEGATSNLFFVDGTALKTPSLDGPILPGVTRKTVIELAEEEGIPVEEGTYAPDAVREADEVFLTNSTWEIRPVARVDGIAVGGADSGAGGSGAGGSEAGGGATGDEDTAGPLTALLSGLFDRRVEERYYDGDRR</sequence>
<dbReference type="SUPFAM" id="SSF56752">
    <property type="entry name" value="D-aminoacid aminotransferase-like PLP-dependent enzymes"/>
    <property type="match status" value="1"/>
</dbReference>
<evidence type="ECO:0000256" key="4">
    <source>
        <dbReference type="RuleBase" id="RU004106"/>
    </source>
</evidence>
<evidence type="ECO:0000256" key="5">
    <source>
        <dbReference type="SAM" id="MobiDB-lite"/>
    </source>
</evidence>
<keyword evidence="6" id="KW-0808">Transferase</keyword>
<dbReference type="STRING" id="1230454.C461_01946"/>
<evidence type="ECO:0000256" key="1">
    <source>
        <dbReference type="ARBA" id="ARBA00001933"/>
    </source>
</evidence>
<evidence type="ECO:0000313" key="7">
    <source>
        <dbReference type="Proteomes" id="UP000011575"/>
    </source>
</evidence>
<dbReference type="GO" id="GO:0008483">
    <property type="term" value="F:transaminase activity"/>
    <property type="evidence" value="ECO:0007669"/>
    <property type="project" value="UniProtKB-KW"/>
</dbReference>
<gene>
    <name evidence="6" type="ORF">C461_01946</name>
</gene>
<dbReference type="Gene3D" id="3.30.470.10">
    <property type="match status" value="1"/>
</dbReference>
<dbReference type="GO" id="GO:0008652">
    <property type="term" value="P:amino acid biosynthetic process"/>
    <property type="evidence" value="ECO:0007669"/>
    <property type="project" value="UniProtKB-ARBA"/>
</dbReference>
<dbReference type="Gene3D" id="3.20.10.10">
    <property type="entry name" value="D-amino Acid Aminotransferase, subunit A, domain 2"/>
    <property type="match status" value="1"/>
</dbReference>
<keyword evidence="7" id="KW-1185">Reference proteome</keyword>